<keyword evidence="2" id="KW-1185">Reference proteome</keyword>
<dbReference type="Proteomes" id="UP001159363">
    <property type="component" value="Chromosome X"/>
</dbReference>
<name>A0ABQ9HS93_9NEOP</name>
<proteinExistence type="predicted"/>
<protein>
    <recommendedName>
        <fullName evidence="3">Secreted protein</fullName>
    </recommendedName>
</protein>
<comment type="caution">
    <text evidence="1">The sequence shown here is derived from an EMBL/GenBank/DDBJ whole genome shotgun (WGS) entry which is preliminary data.</text>
</comment>
<accession>A0ABQ9HS93</accession>
<evidence type="ECO:0008006" key="3">
    <source>
        <dbReference type="Google" id="ProtNLM"/>
    </source>
</evidence>
<organism evidence="1 2">
    <name type="scientific">Dryococelus australis</name>
    <dbReference type="NCBI Taxonomy" id="614101"/>
    <lineage>
        <taxon>Eukaryota</taxon>
        <taxon>Metazoa</taxon>
        <taxon>Ecdysozoa</taxon>
        <taxon>Arthropoda</taxon>
        <taxon>Hexapoda</taxon>
        <taxon>Insecta</taxon>
        <taxon>Pterygota</taxon>
        <taxon>Neoptera</taxon>
        <taxon>Polyneoptera</taxon>
        <taxon>Phasmatodea</taxon>
        <taxon>Verophasmatodea</taxon>
        <taxon>Anareolatae</taxon>
        <taxon>Phasmatidae</taxon>
        <taxon>Eurycanthinae</taxon>
        <taxon>Dryococelus</taxon>
    </lineage>
</organism>
<evidence type="ECO:0000313" key="1">
    <source>
        <dbReference type="EMBL" id="KAJ8886733.1"/>
    </source>
</evidence>
<evidence type="ECO:0000313" key="2">
    <source>
        <dbReference type="Proteomes" id="UP001159363"/>
    </source>
</evidence>
<sequence length="79" mass="9118">MKKCLLVLAVQIWWSRTTYLLVVMSLSSLLNAGCLKFKLLTHIFHRLIIDIANHKFCKVTECKILLSLTLLDYRNSPIA</sequence>
<dbReference type="EMBL" id="JARBHB010000004">
    <property type="protein sequence ID" value="KAJ8886733.1"/>
    <property type="molecule type" value="Genomic_DNA"/>
</dbReference>
<reference evidence="1 2" key="1">
    <citation type="submission" date="2023-02" db="EMBL/GenBank/DDBJ databases">
        <title>LHISI_Scaffold_Assembly.</title>
        <authorList>
            <person name="Stuart O.P."/>
            <person name="Cleave R."/>
            <person name="Magrath M.J.L."/>
            <person name="Mikheyev A.S."/>
        </authorList>
    </citation>
    <scope>NUCLEOTIDE SEQUENCE [LARGE SCALE GENOMIC DNA]</scope>
    <source>
        <strain evidence="1">Daus_M_001</strain>
        <tissue evidence="1">Leg muscle</tissue>
    </source>
</reference>
<gene>
    <name evidence="1" type="ORF">PR048_012945</name>
</gene>